<dbReference type="EMBL" id="CADEBD010000348">
    <property type="protein sequence ID" value="CAB3250674.1"/>
    <property type="molecule type" value="Genomic_DNA"/>
</dbReference>
<proteinExistence type="predicted"/>
<feature type="compositionally biased region" description="Basic and acidic residues" evidence="5">
    <location>
        <begin position="423"/>
        <end position="440"/>
    </location>
</feature>
<dbReference type="Gene3D" id="2.30.30.140">
    <property type="match status" value="5"/>
</dbReference>
<dbReference type="PROSITE" id="PS50119">
    <property type="entry name" value="ZF_BBOX"/>
    <property type="match status" value="2"/>
</dbReference>
<protein>
    <recommendedName>
        <fullName evidence="11">RING finger protein 17</fullName>
    </recommendedName>
</protein>
<dbReference type="OrthoDB" id="1728974at2759"/>
<dbReference type="PANTHER" id="PTHR16442">
    <property type="entry name" value="RING FINGER PROTEIN 17"/>
    <property type="match status" value="1"/>
</dbReference>
<dbReference type="InterPro" id="IPR017907">
    <property type="entry name" value="Znf_RING_CS"/>
</dbReference>
<evidence type="ECO:0000259" key="7">
    <source>
        <dbReference type="PROSITE" id="PS50119"/>
    </source>
</evidence>
<dbReference type="PROSITE" id="PS50304">
    <property type="entry name" value="TUDOR"/>
    <property type="match status" value="4"/>
</dbReference>
<evidence type="ECO:0000256" key="2">
    <source>
        <dbReference type="ARBA" id="ARBA00022771"/>
    </source>
</evidence>
<dbReference type="PROSITE" id="PS50089">
    <property type="entry name" value="ZF_RING_2"/>
    <property type="match status" value="1"/>
</dbReference>
<keyword evidence="1" id="KW-0479">Metal-binding</keyword>
<dbReference type="Pfam" id="PF00567">
    <property type="entry name" value="TUDOR"/>
    <property type="match status" value="5"/>
</dbReference>
<keyword evidence="3" id="KW-0862">Zinc</keyword>
<feature type="compositionally biased region" description="Pro residues" evidence="5">
    <location>
        <begin position="410"/>
        <end position="422"/>
    </location>
</feature>
<evidence type="ECO:0000256" key="1">
    <source>
        <dbReference type="ARBA" id="ARBA00022723"/>
    </source>
</evidence>
<evidence type="ECO:0000256" key="5">
    <source>
        <dbReference type="SAM" id="MobiDB-lite"/>
    </source>
</evidence>
<gene>
    <name evidence="9" type="ORF">APLA_LOCUS13213</name>
</gene>
<evidence type="ECO:0000259" key="6">
    <source>
        <dbReference type="PROSITE" id="PS50089"/>
    </source>
</evidence>
<feature type="domain" description="Tudor" evidence="8">
    <location>
        <begin position="1574"/>
        <end position="1634"/>
    </location>
</feature>
<dbReference type="SUPFAM" id="SSF57845">
    <property type="entry name" value="B-box zinc-binding domain"/>
    <property type="match status" value="1"/>
</dbReference>
<dbReference type="Gene3D" id="3.30.40.10">
    <property type="entry name" value="Zinc/RING finger domain, C3HC4 (zinc finger)"/>
    <property type="match status" value="1"/>
</dbReference>
<dbReference type="Gene3D" id="3.30.160.60">
    <property type="entry name" value="Classic Zinc Finger"/>
    <property type="match status" value="1"/>
</dbReference>
<dbReference type="Proteomes" id="UP000494256">
    <property type="component" value="Unassembled WGS sequence"/>
</dbReference>
<sequence length="1709" mass="194761">MDNIHNKICPNCSQIYNLNLVPSKSKTNLPLFLPCGHSMCENCILNIIKCMEPIECKVCQTDVDFKTDNAIIVVKNPTKLREFFPVNVYMVGELTVNLLQKSDTTQTASHDHFLELKAILKNEDVKGQCLECRATTSKMCQQCATILCDSCFNKSHKNFVIFRNHELQDIDTAGQPNFCKIHKEKSLEYYCHNCCKAICMDCMMVGGQKSCKNHNVVSIQEVNESFMEDLNGISPQVDEIFRRLTKTAVDIGYLLLNYENDTGSATDLVKIIASIDQHFSKLMSIVQKHKKDVINIILNLKCSERDSLENAKSDVVNSIKKAKSIMKCIKAFSDPQKLKQANITALLEDAKDVTNAPWYLNKDDSNKEALKINVNEDLCSLINDYVQLEGNVKSVYKLYSTAELDGDVEIPPPPKAPVLPPELPKDVRDAVKPKSEKEENKRLYKKVPRYHSKSGSVSSLNSLGSEGSYKSYITQNDHYQQPLIQTVSPFPESQVLPQLHEGSQELIYISHIVDPHNFYVQRASHQGFVKEMLREFRNAVSFTKPSTNHISMGKTYLAFNKADNMWQRCRVIQVDKSDPTKQPLIEVFYFDFGSIETVTIDRLRLIPAPRIQCPYPLALNCSLANCQPKSSDWTSSDSILIQNIIDNKQAVIHIRRIIYTSTADFKLECDVITFEHGVSLAHALAFHDRAIMPNPKQRYPLLSGLKEKPKIYMSHNDFKTDTTEAVYITHVVSPDKFYVRKQHLQAVYEKICEDLDQEYNLSSNIGTVYLPELGMVCVVNVDKYNAEGAVGEAEGAAWARGVVTELPGRGRVRVLLPDTGLELLLHWTKLRHIHNKFTAIRAIATECHLAGVTPLNKKWAPGSVTLLKKYEGSLLELQVEDSRRNRSNQNRGSIGVTLHDKTDPENIICINHEMIKYKYAVTIGAYMFHKNRIEETVVTNKSPLDEPKIKSNKITVLKNQDKTIINEVDLEAKDKGPLRLEAKILHYQSPSLIYISLVHQKKPFNELFEKIQKHYSKNKTQLEKQWKVGDRCCTMCNQSQTWRRSIIMEFEGEKAKVFYCDFACIETVPISSLRELTAEFASFGDAAIMCHLYGIIPAVGEEWPSLTKEFLKELLDIYKRIFITKIGNFKEKSMPIEIWVYHTIQGDALEPNKSEWRCLNKKIIEQGLGVPDKSQMVATKENTETDRDGILSFLNITGSVNEWLQLDPLPIEPITKKSENENIRASPSSSLESDDNYHKAQNVDISNVMYVSDWLPPEPVTTKEFTGIPTYIDNTGVIYLHDVAQTDTLDLIRKALEVRFKSPDPKAKYTKWSIGEPCVALYYLDNRYYRGRVVDVDYEALSCVISYVDYGNEDPCTFSNLRKSVPLHQIPIQARKFSLSRIRPVGGSWDRETLDYLHKSVVDKKCHIKVTGDAINGITPIEIKYEQLSINDHLVDFEMAEYTDGSKSLIKKFAPVPLEKHEEETITIASDSGPDYIVVDETETDTCEPIDDDFFEVSSMKGVDWNKIMDEPIDGNYVTYPEHTNKEFTCNITIINDLHVLELTIISDEDTTTLYEQLFEDLQVESQNLPLINGIFENKACIAIFPDDGQWYRASILQFSEAKKQIKVRYVDYGNTEVISIGDTREILDEWTKLPPATISAKLYGVKINPQLDIEDVTKEYAKVFLDRGPFKAKIVTFENSIPLVELKNYKNDLIYKELIEKDIFIVTN</sequence>
<dbReference type="CDD" id="cd19756">
    <property type="entry name" value="Bbox2"/>
    <property type="match status" value="1"/>
</dbReference>
<dbReference type="CDD" id="cd19757">
    <property type="entry name" value="Bbox1"/>
    <property type="match status" value="1"/>
</dbReference>
<evidence type="ECO:0000256" key="4">
    <source>
        <dbReference type="PROSITE-ProRule" id="PRU00024"/>
    </source>
</evidence>
<comment type="caution">
    <text evidence="9">The sequence shown here is derived from an EMBL/GenBank/DDBJ whole genome shotgun (WGS) entry which is preliminary data.</text>
</comment>
<evidence type="ECO:0000313" key="10">
    <source>
        <dbReference type="Proteomes" id="UP000494256"/>
    </source>
</evidence>
<evidence type="ECO:0000256" key="3">
    <source>
        <dbReference type="ARBA" id="ARBA00022833"/>
    </source>
</evidence>
<dbReference type="InterPro" id="IPR013083">
    <property type="entry name" value="Znf_RING/FYVE/PHD"/>
</dbReference>
<feature type="domain" description="Tudor" evidence="8">
    <location>
        <begin position="1311"/>
        <end position="1371"/>
    </location>
</feature>
<dbReference type="SUPFAM" id="SSF57850">
    <property type="entry name" value="RING/U-box"/>
    <property type="match status" value="1"/>
</dbReference>
<feature type="domain" description="Tudor" evidence="8">
    <location>
        <begin position="1025"/>
        <end position="1083"/>
    </location>
</feature>
<dbReference type="Gene3D" id="2.40.50.90">
    <property type="match status" value="5"/>
</dbReference>
<dbReference type="InterPro" id="IPR002999">
    <property type="entry name" value="Tudor"/>
</dbReference>
<dbReference type="InterPro" id="IPR000315">
    <property type="entry name" value="Znf_B-box"/>
</dbReference>
<dbReference type="SUPFAM" id="SSF63748">
    <property type="entry name" value="Tudor/PWWP/MBT"/>
    <property type="match status" value="5"/>
</dbReference>
<dbReference type="FunFam" id="2.30.30.140:FF:000018">
    <property type="entry name" value="Serine/threonine-protein kinase 31"/>
    <property type="match status" value="1"/>
</dbReference>
<feature type="domain" description="Tudor" evidence="8">
    <location>
        <begin position="549"/>
        <end position="613"/>
    </location>
</feature>
<organism evidence="9 10">
    <name type="scientific">Arctia plantaginis</name>
    <name type="common">Wood tiger moth</name>
    <name type="synonym">Phalaena plantaginis</name>
    <dbReference type="NCBI Taxonomy" id="874455"/>
    <lineage>
        <taxon>Eukaryota</taxon>
        <taxon>Metazoa</taxon>
        <taxon>Ecdysozoa</taxon>
        <taxon>Arthropoda</taxon>
        <taxon>Hexapoda</taxon>
        <taxon>Insecta</taxon>
        <taxon>Pterygota</taxon>
        <taxon>Neoptera</taxon>
        <taxon>Endopterygota</taxon>
        <taxon>Lepidoptera</taxon>
        <taxon>Glossata</taxon>
        <taxon>Ditrysia</taxon>
        <taxon>Noctuoidea</taxon>
        <taxon>Erebidae</taxon>
        <taxon>Arctiinae</taxon>
        <taxon>Arctia</taxon>
    </lineage>
</organism>
<dbReference type="InterPro" id="IPR001841">
    <property type="entry name" value="Znf_RING"/>
</dbReference>
<dbReference type="SMART" id="SM00333">
    <property type="entry name" value="TUDOR"/>
    <property type="match status" value="5"/>
</dbReference>
<dbReference type="GO" id="GO:0005737">
    <property type="term" value="C:cytoplasm"/>
    <property type="evidence" value="ECO:0007669"/>
    <property type="project" value="UniProtKB-ARBA"/>
</dbReference>
<accession>A0A8S1AW22</accession>
<evidence type="ECO:0008006" key="11">
    <source>
        <dbReference type="Google" id="ProtNLM"/>
    </source>
</evidence>
<dbReference type="PANTHER" id="PTHR16442:SF1">
    <property type="entry name" value="RING FINGER PROTEIN 17"/>
    <property type="match status" value="1"/>
</dbReference>
<reference evidence="9 10" key="1">
    <citation type="submission" date="2020-04" db="EMBL/GenBank/DDBJ databases">
        <authorList>
            <person name="Wallbank WR R."/>
            <person name="Pardo Diaz C."/>
            <person name="Kozak K."/>
            <person name="Martin S."/>
            <person name="Jiggins C."/>
            <person name="Moest M."/>
            <person name="Warren A I."/>
            <person name="Byers J.R.P. K."/>
            <person name="Montejo-Kovacevich G."/>
            <person name="Yen C E."/>
        </authorList>
    </citation>
    <scope>NUCLEOTIDE SEQUENCE [LARGE SCALE GENOMIC DNA]</scope>
</reference>
<feature type="domain" description="B box-type" evidence="7">
    <location>
        <begin position="174"/>
        <end position="219"/>
    </location>
</feature>
<feature type="domain" description="RING-type" evidence="6">
    <location>
        <begin position="9"/>
        <end position="60"/>
    </location>
</feature>
<keyword evidence="2 4" id="KW-0863">Zinc-finger</keyword>
<dbReference type="InterPro" id="IPR035437">
    <property type="entry name" value="SNase_OB-fold_sf"/>
</dbReference>
<feature type="region of interest" description="Disordered" evidence="5">
    <location>
        <begin position="409"/>
        <end position="440"/>
    </location>
</feature>
<dbReference type="Pfam" id="PF00643">
    <property type="entry name" value="zf-B_box"/>
    <property type="match status" value="1"/>
</dbReference>
<feature type="domain" description="B box-type" evidence="7">
    <location>
        <begin position="129"/>
        <end position="170"/>
    </location>
</feature>
<evidence type="ECO:0000259" key="8">
    <source>
        <dbReference type="PROSITE" id="PS50304"/>
    </source>
</evidence>
<evidence type="ECO:0000313" key="9">
    <source>
        <dbReference type="EMBL" id="CAB3250674.1"/>
    </source>
</evidence>
<dbReference type="SMART" id="SM00336">
    <property type="entry name" value="BBOX"/>
    <property type="match status" value="2"/>
</dbReference>
<dbReference type="GO" id="GO:0008270">
    <property type="term" value="F:zinc ion binding"/>
    <property type="evidence" value="ECO:0007669"/>
    <property type="project" value="UniProtKB-KW"/>
</dbReference>
<dbReference type="PROSITE" id="PS00518">
    <property type="entry name" value="ZF_RING_1"/>
    <property type="match status" value="1"/>
</dbReference>
<name>A0A8S1AW22_ARCPL</name>